<keyword evidence="1" id="KW-0862">Zinc</keyword>
<dbReference type="SUPFAM" id="SSF102588">
    <property type="entry name" value="LmbE-like"/>
    <property type="match status" value="1"/>
</dbReference>
<sequence>MSGRPGTAPVYADPIQAPGTDEWEWQAWDGWDRLPDLRLPAAGRVVVAAAHPDDEVLGLGGTLARLAAAGLRVTVVSVTDGEGSHPGSTAVGPARLAALRAEELRAALAELGAPDAEVRRLRVPDTQVARHQQDVAAALRESFAGAALCLAPWTGDVHADHEAVGRAALVAAAQEHVRCLMYPVWTWHWARPGDPRVPWEAASAVRLDPAELARKRAAVGRFVTQIRPLGPGPADRAVLPPDELAHHLRPFEVVFG</sequence>
<dbReference type="OrthoDB" id="116799at2"/>
<dbReference type="InterPro" id="IPR024078">
    <property type="entry name" value="LmbE-like_dom_sf"/>
</dbReference>
<dbReference type="RefSeq" id="WP_093788310.1">
    <property type="nucleotide sequence ID" value="NZ_FNIE01000024.1"/>
</dbReference>
<name>A0A1H0RVB8_9ACTN</name>
<dbReference type="Gene3D" id="3.40.50.10320">
    <property type="entry name" value="LmbE-like"/>
    <property type="match status" value="1"/>
</dbReference>
<protein>
    <submittedName>
        <fullName evidence="2">N-acetylglucosaminyl deacetylase, LmbE family</fullName>
    </submittedName>
</protein>
<dbReference type="AlphaFoldDB" id="A0A1H0RVB8"/>
<evidence type="ECO:0000313" key="3">
    <source>
        <dbReference type="Proteomes" id="UP000199341"/>
    </source>
</evidence>
<dbReference type="PANTHER" id="PTHR12993:SF11">
    <property type="entry name" value="N-ACETYLGLUCOSAMINYL-PHOSPHATIDYLINOSITOL DE-N-ACETYLASE"/>
    <property type="match status" value="1"/>
</dbReference>
<accession>A0A1H0RVB8</accession>
<evidence type="ECO:0000313" key="2">
    <source>
        <dbReference type="EMBL" id="SDP33522.1"/>
    </source>
</evidence>
<gene>
    <name evidence="2" type="ORF">SAMN05216259_12427</name>
</gene>
<dbReference type="EMBL" id="FNIE01000024">
    <property type="protein sequence ID" value="SDP33522.1"/>
    <property type="molecule type" value="Genomic_DNA"/>
</dbReference>
<dbReference type="GO" id="GO:0016811">
    <property type="term" value="F:hydrolase activity, acting on carbon-nitrogen (but not peptide) bonds, in linear amides"/>
    <property type="evidence" value="ECO:0007669"/>
    <property type="project" value="TreeGrafter"/>
</dbReference>
<dbReference type="GO" id="GO:0016137">
    <property type="term" value="P:glycoside metabolic process"/>
    <property type="evidence" value="ECO:0007669"/>
    <property type="project" value="UniProtKB-ARBA"/>
</dbReference>
<dbReference type="InterPro" id="IPR003737">
    <property type="entry name" value="GlcNAc_PI_deacetylase-related"/>
</dbReference>
<proteinExistence type="predicted"/>
<keyword evidence="3" id="KW-1185">Reference proteome</keyword>
<dbReference type="STRING" id="310781.SAMN05216259_12427"/>
<evidence type="ECO:0000256" key="1">
    <source>
        <dbReference type="ARBA" id="ARBA00022833"/>
    </source>
</evidence>
<dbReference type="Pfam" id="PF02585">
    <property type="entry name" value="PIG-L"/>
    <property type="match status" value="1"/>
</dbReference>
<dbReference type="PANTHER" id="PTHR12993">
    <property type="entry name" value="N-ACETYLGLUCOSAMINYL-PHOSPHATIDYLINOSITOL DE-N-ACETYLASE-RELATED"/>
    <property type="match status" value="1"/>
</dbReference>
<reference evidence="2 3" key="1">
    <citation type="submission" date="2016-10" db="EMBL/GenBank/DDBJ databases">
        <authorList>
            <person name="de Groot N.N."/>
        </authorList>
    </citation>
    <scope>NUCLEOTIDE SEQUENCE [LARGE SCALE GENOMIC DNA]</scope>
    <source>
        <strain evidence="2 3">CGMCC 4.2022</strain>
    </source>
</reference>
<dbReference type="Proteomes" id="UP000199341">
    <property type="component" value="Unassembled WGS sequence"/>
</dbReference>
<organism evidence="2 3">
    <name type="scientific">Actinacidiphila guanduensis</name>
    <dbReference type="NCBI Taxonomy" id="310781"/>
    <lineage>
        <taxon>Bacteria</taxon>
        <taxon>Bacillati</taxon>
        <taxon>Actinomycetota</taxon>
        <taxon>Actinomycetes</taxon>
        <taxon>Kitasatosporales</taxon>
        <taxon>Streptomycetaceae</taxon>
        <taxon>Actinacidiphila</taxon>
    </lineage>
</organism>